<proteinExistence type="predicted"/>
<organism evidence="1">
    <name type="scientific">hydrothermal vent metagenome</name>
    <dbReference type="NCBI Taxonomy" id="652676"/>
    <lineage>
        <taxon>unclassified sequences</taxon>
        <taxon>metagenomes</taxon>
        <taxon>ecological metagenomes</taxon>
    </lineage>
</organism>
<gene>
    <name evidence="1" type="ORF">MNBD_PLANCTO02-1811</name>
</gene>
<name>A0A3B1D2V9_9ZZZZ</name>
<reference evidence="1" key="1">
    <citation type="submission" date="2018-06" db="EMBL/GenBank/DDBJ databases">
        <authorList>
            <person name="Zhirakovskaya E."/>
        </authorList>
    </citation>
    <scope>NUCLEOTIDE SEQUENCE</scope>
</reference>
<accession>A0A3B1D2V9</accession>
<evidence type="ECO:0008006" key="2">
    <source>
        <dbReference type="Google" id="ProtNLM"/>
    </source>
</evidence>
<protein>
    <recommendedName>
        <fullName evidence="2">KOW domain-containing protein</fullName>
    </recommendedName>
</protein>
<dbReference type="EMBL" id="UOGL01000058">
    <property type="protein sequence ID" value="VAX36489.1"/>
    <property type="molecule type" value="Genomic_DNA"/>
</dbReference>
<evidence type="ECO:0000313" key="1">
    <source>
        <dbReference type="EMBL" id="VAX36489.1"/>
    </source>
</evidence>
<sequence length="376" mass="40330">MAHSYTPGLKVTNCYRHRTKRILPIAGEVRVAVGDKVSAQDVVAETFMPGDITPINLSNLLSLSPSEVKESLLKKMGDQIEIGDVIARSKGIFGFLKQEYASKVAGKLESVSDVTGQVILRGEPLPIQVQAFLSGEVVEVFPNEGVAIEAEISYVQGIFGIGGEAYGQIKMVCQSHSEELTEFLITDEMQGMIIIGGARMTGAAVRKAIDVGVAAVVSGGMDDHDLKEILGYDLGVAITGTEKIGTTIIITEGFGEISMAERTFQLLKSREGAPAAINGATQIRAGVMRPEILIPMDANSSANHQEEKTRVEGLLDIGAPVRIIRDPYFGILGTVVELPHEQQVLGSESHARVLKVQLESGDIEVVPRANVELIET</sequence>
<dbReference type="AlphaFoldDB" id="A0A3B1D2V9"/>